<dbReference type="RefSeq" id="WP_131451412.1">
    <property type="nucleotide sequence ID" value="NZ_BMJK01000001.1"/>
</dbReference>
<evidence type="ECO:0000313" key="4">
    <source>
        <dbReference type="Proteomes" id="UP000460626"/>
    </source>
</evidence>
<dbReference type="OrthoDB" id="7505157at2"/>
<dbReference type="Proteomes" id="UP000460626">
    <property type="component" value="Unassembled WGS sequence"/>
</dbReference>
<name>A0A844ZZ32_9SPHN</name>
<feature type="transmembrane region" description="Helical" evidence="2">
    <location>
        <begin position="24"/>
        <end position="44"/>
    </location>
</feature>
<feature type="compositionally biased region" description="Low complexity" evidence="1">
    <location>
        <begin position="606"/>
        <end position="620"/>
    </location>
</feature>
<organism evidence="3 4">
    <name type="scientific">Aurantiacibacter arachoides</name>
    <dbReference type="NCBI Taxonomy" id="1850444"/>
    <lineage>
        <taxon>Bacteria</taxon>
        <taxon>Pseudomonadati</taxon>
        <taxon>Pseudomonadota</taxon>
        <taxon>Alphaproteobacteria</taxon>
        <taxon>Sphingomonadales</taxon>
        <taxon>Erythrobacteraceae</taxon>
        <taxon>Aurantiacibacter</taxon>
    </lineage>
</organism>
<feature type="compositionally biased region" description="Pro residues" evidence="1">
    <location>
        <begin position="287"/>
        <end position="305"/>
    </location>
</feature>
<feature type="region of interest" description="Disordered" evidence="1">
    <location>
        <begin position="458"/>
        <end position="478"/>
    </location>
</feature>
<sequence length="659" mass="68827">MASIPLDRDGRKGGGKTPISAHPAFPAMVALWFAALFGLGSLIVPVQLVETLVGATGIAAIVPAAAPPLGLTARLAIALVATVGGALLGFYAARKVARPRQRSLAIERQDAGFRALNPETDLDDDGIAPHLAAHDDAPPSERTPPPRRRLLALEEDEAVSTFLDKAPLPGADFMQEGDEGDFALDLGEAEEFVEEGGFSQADQPGAIDDRQAFALAPTIDDDAGDPLPGDDEGAEDDDAVISEVDDYHDLATPVAPPAVTRREAEPLSFSPPSLARMTYTRPQAAPAAPPRPFDAPAPGAQPTPPELSSEPQSTEPASEEPVSDNQTFEPFAHGDADFPDATTVDDAAFAGVEEVASEGDDALENVDEGVSGADGETADAAIGLVQLVQRLGDTIEKHRVWVSERAAEQAAADQFAAERALAVQPSQSAAPVPQDFDAAAADEAAQAMAAYFSRPGAAAPATPVLPASPPEAEPRAPGAYAPFAESVHIASAPAGTLGEDDEDEDEDEIADLAASFRLPLGSDVTRATPTPRPSFDIAPLPRAATPVATRPETRPEIRRDASYGSLSAVANPFRRSEEFVRIDEPEPNPGEARPAVEFPAQEARRPAPVASPQAPAAAPRPFDPPAGSTQPAEGQARASNDDNERALREALLNLQRMSK</sequence>
<keyword evidence="2" id="KW-1133">Transmembrane helix</keyword>
<evidence type="ECO:0000256" key="2">
    <source>
        <dbReference type="SAM" id="Phobius"/>
    </source>
</evidence>
<dbReference type="AlphaFoldDB" id="A0A844ZZ32"/>
<gene>
    <name evidence="3" type="ORF">GRI62_00050</name>
</gene>
<feature type="compositionally biased region" description="Basic and acidic residues" evidence="1">
    <location>
        <begin position="639"/>
        <end position="648"/>
    </location>
</feature>
<feature type="region of interest" description="Disordered" evidence="1">
    <location>
        <begin position="253"/>
        <end position="345"/>
    </location>
</feature>
<accession>A0A844ZZ32</accession>
<evidence type="ECO:0000313" key="3">
    <source>
        <dbReference type="EMBL" id="MXO91997.1"/>
    </source>
</evidence>
<feature type="compositionally biased region" description="Basic and acidic residues" evidence="1">
    <location>
        <begin position="551"/>
        <end position="561"/>
    </location>
</feature>
<keyword evidence="4" id="KW-1185">Reference proteome</keyword>
<proteinExistence type="predicted"/>
<comment type="caution">
    <text evidence="3">The sequence shown here is derived from an EMBL/GenBank/DDBJ whole genome shotgun (WGS) entry which is preliminary data.</text>
</comment>
<dbReference type="EMBL" id="WTYH01000001">
    <property type="protein sequence ID" value="MXO91997.1"/>
    <property type="molecule type" value="Genomic_DNA"/>
</dbReference>
<feature type="region of interest" description="Disordered" evidence="1">
    <location>
        <begin position="522"/>
        <end position="659"/>
    </location>
</feature>
<feature type="transmembrane region" description="Helical" evidence="2">
    <location>
        <begin position="75"/>
        <end position="93"/>
    </location>
</feature>
<keyword evidence="2" id="KW-0812">Transmembrane</keyword>
<keyword evidence="2" id="KW-0472">Membrane</keyword>
<reference evidence="3 4" key="1">
    <citation type="submission" date="2019-12" db="EMBL/GenBank/DDBJ databases">
        <title>Genomic-based taxomic classification of the family Erythrobacteraceae.</title>
        <authorList>
            <person name="Xu L."/>
        </authorList>
    </citation>
    <scope>NUCLEOTIDE SEQUENCE [LARGE SCALE GENOMIC DNA]</scope>
    <source>
        <strain evidence="3 4">RC4-10-4</strain>
    </source>
</reference>
<feature type="compositionally biased region" description="Basic and acidic residues" evidence="1">
    <location>
        <begin position="574"/>
        <end position="584"/>
    </location>
</feature>
<evidence type="ECO:0000256" key="1">
    <source>
        <dbReference type="SAM" id="MobiDB-lite"/>
    </source>
</evidence>
<feature type="region of interest" description="Disordered" evidence="1">
    <location>
        <begin position="116"/>
        <end position="146"/>
    </location>
</feature>
<protein>
    <submittedName>
        <fullName evidence="3">Uncharacterized protein</fullName>
    </submittedName>
</protein>